<protein>
    <recommendedName>
        <fullName evidence="4">FHA domain-containing protein</fullName>
    </recommendedName>
</protein>
<feature type="domain" description="FHA" evidence="4">
    <location>
        <begin position="348"/>
        <end position="397"/>
    </location>
</feature>
<dbReference type="PROSITE" id="PS51257">
    <property type="entry name" value="PROKAR_LIPOPROTEIN"/>
    <property type="match status" value="1"/>
</dbReference>
<comment type="caution">
    <text evidence="5">The sequence shown here is derived from an EMBL/GenBank/DDBJ whole genome shotgun (WGS) entry which is preliminary data.</text>
</comment>
<evidence type="ECO:0000313" key="5">
    <source>
        <dbReference type="EMBL" id="MBK1646680.1"/>
    </source>
</evidence>
<accession>A0A9X0WLS3</accession>
<dbReference type="PANTHER" id="PTHR43343">
    <property type="entry name" value="PEPTIDASE S12"/>
    <property type="match status" value="1"/>
</dbReference>
<dbReference type="InterPro" id="IPR051201">
    <property type="entry name" value="Chloro_Bact_Ser_Proteases"/>
</dbReference>
<gene>
    <name evidence="5" type="ORF">CKO25_18960</name>
</gene>
<keyword evidence="3" id="KW-1133">Transmembrane helix</keyword>
<dbReference type="Proteomes" id="UP001138802">
    <property type="component" value="Unassembled WGS sequence"/>
</dbReference>
<dbReference type="Pfam" id="PF00498">
    <property type="entry name" value="FHA"/>
    <property type="match status" value="1"/>
</dbReference>
<evidence type="ECO:0000256" key="3">
    <source>
        <dbReference type="SAM" id="Phobius"/>
    </source>
</evidence>
<organism evidence="5 6">
    <name type="scientific">Thiocapsa imhoffii</name>
    <dbReference type="NCBI Taxonomy" id="382777"/>
    <lineage>
        <taxon>Bacteria</taxon>
        <taxon>Pseudomonadati</taxon>
        <taxon>Pseudomonadota</taxon>
        <taxon>Gammaproteobacteria</taxon>
        <taxon>Chromatiales</taxon>
        <taxon>Chromatiaceae</taxon>
        <taxon>Thiocapsa</taxon>
    </lineage>
</organism>
<keyword evidence="6" id="KW-1185">Reference proteome</keyword>
<dbReference type="EMBL" id="NRSD01000031">
    <property type="protein sequence ID" value="MBK1646680.1"/>
    <property type="molecule type" value="Genomic_DNA"/>
</dbReference>
<evidence type="ECO:0000256" key="1">
    <source>
        <dbReference type="ARBA" id="ARBA00022670"/>
    </source>
</evidence>
<keyword evidence="2" id="KW-0378">Hydrolase</keyword>
<dbReference type="PRINTS" id="PR00834">
    <property type="entry name" value="PROTEASES2C"/>
</dbReference>
<reference evidence="5 6" key="1">
    <citation type="journal article" date="2020" name="Microorganisms">
        <title>Osmotic Adaptation and Compatible Solute Biosynthesis of Phototrophic Bacteria as Revealed from Genome Analyses.</title>
        <authorList>
            <person name="Imhoff J.F."/>
            <person name="Rahn T."/>
            <person name="Kunzel S."/>
            <person name="Keller A."/>
            <person name="Neulinger S.C."/>
        </authorList>
    </citation>
    <scope>NUCLEOTIDE SEQUENCE [LARGE SCALE GENOMIC DNA]</scope>
    <source>
        <strain evidence="5 6">DSM 21303</strain>
    </source>
</reference>
<dbReference type="Gene3D" id="2.40.10.120">
    <property type="match status" value="1"/>
</dbReference>
<keyword evidence="1" id="KW-0645">Protease</keyword>
<dbReference type="SUPFAM" id="SSF49879">
    <property type="entry name" value="SMAD/FHA domain"/>
    <property type="match status" value="1"/>
</dbReference>
<dbReference type="InterPro" id="IPR001940">
    <property type="entry name" value="Peptidase_S1C"/>
</dbReference>
<keyword evidence="3" id="KW-0472">Membrane</keyword>
<dbReference type="CDD" id="cd00060">
    <property type="entry name" value="FHA"/>
    <property type="match status" value="1"/>
</dbReference>
<dbReference type="AlphaFoldDB" id="A0A9X0WLS3"/>
<dbReference type="GO" id="GO:0004252">
    <property type="term" value="F:serine-type endopeptidase activity"/>
    <property type="evidence" value="ECO:0007669"/>
    <property type="project" value="InterPro"/>
</dbReference>
<dbReference type="SUPFAM" id="SSF50494">
    <property type="entry name" value="Trypsin-like serine proteases"/>
    <property type="match status" value="1"/>
</dbReference>
<keyword evidence="3" id="KW-0812">Transmembrane</keyword>
<dbReference type="GO" id="GO:0006508">
    <property type="term" value="P:proteolysis"/>
    <property type="evidence" value="ECO:0007669"/>
    <property type="project" value="UniProtKB-KW"/>
</dbReference>
<name>A0A9X0WLS3_9GAMM</name>
<dbReference type="InterPro" id="IPR008984">
    <property type="entry name" value="SMAD_FHA_dom_sf"/>
</dbReference>
<evidence type="ECO:0000259" key="4">
    <source>
        <dbReference type="PROSITE" id="PS50006"/>
    </source>
</evidence>
<sequence length="435" mass="46209">MSRSFPILHGLFVGCVLAFSWLTSALADGSGFTAAMNAVTVRVICHQAPDFISTGSGFIVANGQYAVTNWHVVACTADGGQASVMLGASDSGLVEAWVQRHDENKDLAILRLARRADRPDARFATAATLRQRDPVVAVGFPGDADELAELTALADPTMTVGVVGRLLPPPVDPTQGPWLVQVSAAINPGNSGGPLFDEVGRVVGVNTLKAQVEVPTLGDDGDVVMRRVPSGEGLGWAVLSDSLLPMLDQAGIRYRVDTGRPFALTRLWHREPGLLIALVLITLIALGTLGLIATAPGRALVRDQLTRIRRPERPVPAMPPVSAARQPILRGLTGPYAGQVIPLGRGSVAIGRDPAMVQLVIPRDQAAISQRHALVGYDEERGAFLLQDCWSTNGVFLMQGETKGAALAPGDTRTLRAGERFCLATPEISFEVDHR</sequence>
<dbReference type="Gene3D" id="2.60.200.20">
    <property type="match status" value="1"/>
</dbReference>
<proteinExistence type="predicted"/>
<evidence type="ECO:0000256" key="2">
    <source>
        <dbReference type="ARBA" id="ARBA00022801"/>
    </source>
</evidence>
<dbReference type="Pfam" id="PF13365">
    <property type="entry name" value="Trypsin_2"/>
    <property type="match status" value="1"/>
</dbReference>
<dbReference type="PROSITE" id="PS50006">
    <property type="entry name" value="FHA_DOMAIN"/>
    <property type="match status" value="1"/>
</dbReference>
<feature type="transmembrane region" description="Helical" evidence="3">
    <location>
        <begin position="274"/>
        <end position="301"/>
    </location>
</feature>
<dbReference type="PANTHER" id="PTHR43343:SF3">
    <property type="entry name" value="PROTEASE DO-LIKE 8, CHLOROPLASTIC"/>
    <property type="match status" value="1"/>
</dbReference>
<evidence type="ECO:0000313" key="6">
    <source>
        <dbReference type="Proteomes" id="UP001138802"/>
    </source>
</evidence>
<dbReference type="InterPro" id="IPR000253">
    <property type="entry name" value="FHA_dom"/>
</dbReference>
<dbReference type="InterPro" id="IPR009003">
    <property type="entry name" value="Peptidase_S1_PA"/>
</dbReference>
<dbReference type="RefSeq" id="WP_200389505.1">
    <property type="nucleotide sequence ID" value="NZ_NRSD01000031.1"/>
</dbReference>